<accession>A0AAV2TC84</accession>
<feature type="compositionally biased region" description="Polar residues" evidence="9">
    <location>
        <begin position="480"/>
        <end position="508"/>
    </location>
</feature>
<dbReference type="PROSITE" id="PS50068">
    <property type="entry name" value="LDLRA_2"/>
    <property type="match status" value="1"/>
</dbReference>
<evidence type="ECO:0000256" key="3">
    <source>
        <dbReference type="ARBA" id="ARBA00022729"/>
    </source>
</evidence>
<dbReference type="CDD" id="cd00112">
    <property type="entry name" value="LDLa"/>
    <property type="match status" value="1"/>
</dbReference>
<feature type="domain" description="MANSC" evidence="13">
    <location>
        <begin position="31"/>
        <end position="106"/>
    </location>
</feature>
<dbReference type="PROSITE" id="PS50948">
    <property type="entry name" value="PAN"/>
    <property type="match status" value="1"/>
</dbReference>
<evidence type="ECO:0000256" key="7">
    <source>
        <dbReference type="ARBA" id="ARBA00023180"/>
    </source>
</evidence>
<evidence type="ECO:0000256" key="9">
    <source>
        <dbReference type="SAM" id="MobiDB-lite"/>
    </source>
</evidence>
<keyword evidence="3 11" id="KW-0732">Signal</keyword>
<organism evidence="14 15">
    <name type="scientific">Calicophoron daubneyi</name>
    <name type="common">Rumen fluke</name>
    <name type="synonym">Paramphistomum daubneyi</name>
    <dbReference type="NCBI Taxonomy" id="300641"/>
    <lineage>
        <taxon>Eukaryota</taxon>
        <taxon>Metazoa</taxon>
        <taxon>Spiralia</taxon>
        <taxon>Lophotrochozoa</taxon>
        <taxon>Platyhelminthes</taxon>
        <taxon>Trematoda</taxon>
        <taxon>Digenea</taxon>
        <taxon>Plagiorchiida</taxon>
        <taxon>Pronocephalata</taxon>
        <taxon>Paramphistomoidea</taxon>
        <taxon>Paramphistomidae</taxon>
        <taxon>Calicophoron</taxon>
    </lineage>
</organism>
<feature type="signal peptide" evidence="11">
    <location>
        <begin position="1"/>
        <end position="21"/>
    </location>
</feature>
<dbReference type="SMART" id="SM00765">
    <property type="entry name" value="MANEC"/>
    <property type="match status" value="1"/>
</dbReference>
<dbReference type="InterPro" id="IPR003609">
    <property type="entry name" value="Pan_app"/>
</dbReference>
<evidence type="ECO:0000259" key="12">
    <source>
        <dbReference type="PROSITE" id="PS50948"/>
    </source>
</evidence>
<dbReference type="PANTHER" id="PTHR46876">
    <property type="entry name" value="LOW-DENSITY LIPOPROTEIN RECEPTOR-RELATED PROTEIN 11"/>
    <property type="match status" value="1"/>
</dbReference>
<dbReference type="PROSITE" id="PS01209">
    <property type="entry name" value="LDLRA_1"/>
    <property type="match status" value="1"/>
</dbReference>
<feature type="region of interest" description="Disordered" evidence="9">
    <location>
        <begin position="477"/>
        <end position="514"/>
    </location>
</feature>
<evidence type="ECO:0000256" key="8">
    <source>
        <dbReference type="PROSITE-ProRule" id="PRU00124"/>
    </source>
</evidence>
<dbReference type="Gene3D" id="4.10.400.10">
    <property type="entry name" value="Low-density Lipoprotein Receptor"/>
    <property type="match status" value="1"/>
</dbReference>
<feature type="chain" id="PRO_5043483660" description="MANSC domain-containing protein" evidence="11">
    <location>
        <begin position="22"/>
        <end position="614"/>
    </location>
</feature>
<gene>
    <name evidence="14" type="ORF">CDAUBV1_LOCUS7103</name>
</gene>
<sequence>MLLKFYLLLLLLFYRRCLIAAKDVCPKVSQFKPRTILLAHQSISAGAEFLKKMSAFSLDECYFACCSEDKCTSALYKSKPPQECFLFDCTSADLCVYAPHEKYDVVTLKDTDAEKPVSGKMSSRNPDIPLEAAELDEHCDRHKLCSANNSVCTDGTCMCQLGWIKKGAVCVRSVCQMPGLQFQCNDSSTCVAIYDRCNGIIECPDGSDEYSCPSSTPTTPESPEKTKTAVNFLNFSHPSEMQLLPRDLKELSLKRPRHGRPADDYDEQRSRHRTIDSQFLGSEDPIGEPSFRRGSSKNYHLVGKTHRKPVFVRENEKDLLFDGNQPDISGYASPRADWYQPDEEWPYGSREKEEQLTNSPALYSMYHRRSFIPHPPRFAQEVPELDQFQTLGHSYRDRIRIPSYMRSIRYEERPGYQPYGVESDEDVDLGVPQFPRGTTADERIIDPSVFRAIGQNKRKPTTFSVLRMQPEAEILKNAEESSSASSQKINGDKSSQPSNPTQIKGSENSPEEVLSVLQRSQSEGHTAALILAFSLGLICCFVGLLVAEWKRRHRAHGWGSRRRQVSIPVLFGDREKMTVIRSRPNKRIRPIHTNVPNSLNNDEESKALCEGLVL</sequence>
<evidence type="ECO:0000256" key="4">
    <source>
        <dbReference type="ARBA" id="ARBA00022989"/>
    </source>
</evidence>
<evidence type="ECO:0000313" key="15">
    <source>
        <dbReference type="Proteomes" id="UP001497525"/>
    </source>
</evidence>
<dbReference type="AlphaFoldDB" id="A0AAV2TC84"/>
<feature type="disulfide bond" evidence="8">
    <location>
        <begin position="197"/>
        <end position="212"/>
    </location>
</feature>
<reference evidence="14" key="1">
    <citation type="submission" date="2024-06" db="EMBL/GenBank/DDBJ databases">
        <authorList>
            <person name="Liu X."/>
            <person name="Lenzi L."/>
            <person name="Haldenby T S."/>
            <person name="Uol C."/>
        </authorList>
    </citation>
    <scope>NUCLEOTIDE SEQUENCE</scope>
</reference>
<evidence type="ECO:0000256" key="5">
    <source>
        <dbReference type="ARBA" id="ARBA00023136"/>
    </source>
</evidence>
<comment type="subcellular location">
    <subcellularLocation>
        <location evidence="1">Membrane</location>
        <topology evidence="1">Single-pass type I membrane protein</topology>
    </subcellularLocation>
</comment>
<dbReference type="InterPro" id="IPR013980">
    <property type="entry name" value="MANSC_dom"/>
</dbReference>
<dbReference type="SMART" id="SM00192">
    <property type="entry name" value="LDLa"/>
    <property type="match status" value="1"/>
</dbReference>
<dbReference type="Proteomes" id="UP001497525">
    <property type="component" value="Unassembled WGS sequence"/>
</dbReference>
<evidence type="ECO:0000313" key="14">
    <source>
        <dbReference type="EMBL" id="CAL5133891.1"/>
    </source>
</evidence>
<dbReference type="GO" id="GO:0016020">
    <property type="term" value="C:membrane"/>
    <property type="evidence" value="ECO:0007669"/>
    <property type="project" value="UniProtKB-SubCell"/>
</dbReference>
<keyword evidence="6 8" id="KW-1015">Disulfide bond</keyword>
<dbReference type="InterPro" id="IPR011106">
    <property type="entry name" value="MANSC_N"/>
</dbReference>
<dbReference type="Pfam" id="PF07502">
    <property type="entry name" value="MANEC"/>
    <property type="match status" value="1"/>
</dbReference>
<dbReference type="Pfam" id="PF00057">
    <property type="entry name" value="Ldl_recept_a"/>
    <property type="match status" value="1"/>
</dbReference>
<protein>
    <recommendedName>
        <fullName evidence="16">MANSC domain-containing protein</fullName>
    </recommendedName>
</protein>
<proteinExistence type="predicted"/>
<evidence type="ECO:0000256" key="6">
    <source>
        <dbReference type="ARBA" id="ARBA00023157"/>
    </source>
</evidence>
<dbReference type="InterPro" id="IPR036055">
    <property type="entry name" value="LDL_receptor-like_sf"/>
</dbReference>
<keyword evidence="5 10" id="KW-0472">Membrane</keyword>
<dbReference type="SUPFAM" id="SSF57424">
    <property type="entry name" value="LDL receptor-like module"/>
    <property type="match status" value="1"/>
</dbReference>
<dbReference type="PROSITE" id="PS50986">
    <property type="entry name" value="MANSC"/>
    <property type="match status" value="1"/>
</dbReference>
<comment type="caution">
    <text evidence="8">Lacks conserved residue(s) required for the propagation of feature annotation.</text>
</comment>
<evidence type="ECO:0000256" key="10">
    <source>
        <dbReference type="SAM" id="Phobius"/>
    </source>
</evidence>
<evidence type="ECO:0000256" key="1">
    <source>
        <dbReference type="ARBA" id="ARBA00004479"/>
    </source>
</evidence>
<evidence type="ECO:0008006" key="16">
    <source>
        <dbReference type="Google" id="ProtNLM"/>
    </source>
</evidence>
<keyword evidence="7" id="KW-0325">Glycoprotein</keyword>
<evidence type="ECO:0000259" key="13">
    <source>
        <dbReference type="PROSITE" id="PS50986"/>
    </source>
</evidence>
<evidence type="ECO:0000256" key="11">
    <source>
        <dbReference type="SAM" id="SignalP"/>
    </source>
</evidence>
<feature type="transmembrane region" description="Helical" evidence="10">
    <location>
        <begin position="527"/>
        <end position="547"/>
    </location>
</feature>
<keyword evidence="4 10" id="KW-1133">Transmembrane helix</keyword>
<evidence type="ECO:0000256" key="2">
    <source>
        <dbReference type="ARBA" id="ARBA00022692"/>
    </source>
</evidence>
<dbReference type="EMBL" id="CAXLJL010000157">
    <property type="protein sequence ID" value="CAL5133891.1"/>
    <property type="molecule type" value="Genomic_DNA"/>
</dbReference>
<keyword evidence="2 10" id="KW-0812">Transmembrane</keyword>
<dbReference type="InterPro" id="IPR002172">
    <property type="entry name" value="LDrepeatLR_classA_rpt"/>
</dbReference>
<dbReference type="PANTHER" id="PTHR46876:SF1">
    <property type="entry name" value="LOW-DENSITY LIPOPROTEIN RECEPTOR-RELATED PROTEIN 11"/>
    <property type="match status" value="1"/>
</dbReference>
<dbReference type="InterPro" id="IPR023415">
    <property type="entry name" value="LDLR_class-A_CS"/>
</dbReference>
<name>A0AAV2TC84_CALDB</name>
<feature type="domain" description="Apple" evidence="12">
    <location>
        <begin position="25"/>
        <end position="110"/>
    </location>
</feature>
<comment type="caution">
    <text evidence="14">The sequence shown here is derived from an EMBL/GenBank/DDBJ whole genome shotgun (WGS) entry which is preliminary data.</text>
</comment>